<keyword evidence="5 18" id="KW-0808">Transferase</keyword>
<evidence type="ECO:0000256" key="16">
    <source>
        <dbReference type="ARBA" id="ARBA00048932"/>
    </source>
</evidence>
<keyword evidence="6 18" id="KW-0812">Transmembrane</keyword>
<keyword evidence="18" id="KW-0479">Metal-binding</keyword>
<dbReference type="PROSITE" id="PS50011">
    <property type="entry name" value="PROTEIN_KINASE_DOM"/>
    <property type="match status" value="1"/>
</dbReference>
<evidence type="ECO:0000259" key="19">
    <source>
        <dbReference type="PROSITE" id="PS50011"/>
    </source>
</evidence>
<comment type="similarity">
    <text evidence="2 18">Belongs to the protein kinase superfamily. TKL Ser/Thr protein kinase family. TGFB receptor subfamily.</text>
</comment>
<feature type="transmembrane region" description="Helical" evidence="18">
    <location>
        <begin position="134"/>
        <end position="155"/>
    </location>
</feature>
<evidence type="ECO:0000313" key="21">
    <source>
        <dbReference type="Proteomes" id="UP000261540"/>
    </source>
</evidence>
<evidence type="ECO:0000256" key="10">
    <source>
        <dbReference type="ARBA" id="ARBA00022840"/>
    </source>
</evidence>
<dbReference type="InterPro" id="IPR000719">
    <property type="entry name" value="Prot_kinase_dom"/>
</dbReference>
<evidence type="ECO:0000256" key="12">
    <source>
        <dbReference type="ARBA" id="ARBA00023136"/>
    </source>
</evidence>
<keyword evidence="11 18" id="KW-1133">Transmembrane helix</keyword>
<dbReference type="GO" id="GO:0046872">
    <property type="term" value="F:metal ion binding"/>
    <property type="evidence" value="ECO:0007669"/>
    <property type="project" value="UniProtKB-KW"/>
</dbReference>
<evidence type="ECO:0000256" key="4">
    <source>
        <dbReference type="ARBA" id="ARBA00022527"/>
    </source>
</evidence>
<dbReference type="CDD" id="cd23631">
    <property type="entry name" value="TFP_LU_ECD_ACVR2A"/>
    <property type="match status" value="1"/>
</dbReference>
<dbReference type="FunFam" id="1.10.510.10:FF:002209">
    <property type="match status" value="1"/>
</dbReference>
<evidence type="ECO:0000256" key="11">
    <source>
        <dbReference type="ARBA" id="ARBA00022989"/>
    </source>
</evidence>
<dbReference type="Gene3D" id="1.10.510.10">
    <property type="entry name" value="Transferase(Phosphotransferase) domain 1"/>
    <property type="match status" value="1"/>
</dbReference>
<feature type="domain" description="Protein kinase" evidence="19">
    <location>
        <begin position="186"/>
        <end position="370"/>
    </location>
</feature>
<keyword evidence="8 18" id="KW-0547">Nucleotide-binding</keyword>
<dbReference type="InterPro" id="IPR008271">
    <property type="entry name" value="Ser/Thr_kinase_AS"/>
</dbReference>
<reference evidence="20" key="1">
    <citation type="submission" date="2025-08" db="UniProtKB">
        <authorList>
            <consortium name="Ensembl"/>
        </authorList>
    </citation>
    <scope>IDENTIFICATION</scope>
</reference>
<reference evidence="20" key="2">
    <citation type="submission" date="2025-09" db="UniProtKB">
        <authorList>
            <consortium name="Ensembl"/>
        </authorList>
    </citation>
    <scope>IDENTIFICATION</scope>
</reference>
<keyword evidence="18" id="KW-0460">Magnesium</keyword>
<keyword evidence="13" id="KW-1015">Disulfide bond</keyword>
<dbReference type="Pfam" id="PF01064">
    <property type="entry name" value="Activin_recp"/>
    <property type="match status" value="1"/>
</dbReference>
<evidence type="ECO:0000256" key="3">
    <source>
        <dbReference type="ARBA" id="ARBA00022475"/>
    </source>
</evidence>
<keyword evidence="7" id="KW-0732">Signal</keyword>
<dbReference type="Ensembl" id="ENSPKIT00000012190.1">
    <property type="protein sequence ID" value="ENSPKIP00000031346.1"/>
    <property type="gene ID" value="ENSPKIG00000011845.1"/>
</dbReference>
<dbReference type="SMART" id="SM00220">
    <property type="entry name" value="S_TKc"/>
    <property type="match status" value="1"/>
</dbReference>
<dbReference type="GeneTree" id="ENSGT00940000157233"/>
<evidence type="ECO:0000256" key="5">
    <source>
        <dbReference type="ARBA" id="ARBA00022679"/>
    </source>
</evidence>
<evidence type="ECO:0000256" key="17">
    <source>
        <dbReference type="ARBA" id="ARBA00049492"/>
    </source>
</evidence>
<comment type="catalytic activity">
    <reaction evidence="16">
        <text>L-seryl-[receptor-protein] + ATP = O-phospho-L-seryl-[receptor-protein] + ADP + H(+)</text>
        <dbReference type="Rhea" id="RHEA:18673"/>
        <dbReference type="Rhea" id="RHEA-COMP:11022"/>
        <dbReference type="Rhea" id="RHEA-COMP:11023"/>
        <dbReference type="ChEBI" id="CHEBI:15378"/>
        <dbReference type="ChEBI" id="CHEBI:29999"/>
        <dbReference type="ChEBI" id="CHEBI:30616"/>
        <dbReference type="ChEBI" id="CHEBI:83421"/>
        <dbReference type="ChEBI" id="CHEBI:456216"/>
        <dbReference type="EC" id="2.7.11.30"/>
    </reaction>
    <physiologicalReaction direction="left-to-right" evidence="16">
        <dbReference type="Rhea" id="RHEA:18674"/>
    </physiologicalReaction>
</comment>
<keyword evidence="3" id="KW-1003">Cell membrane</keyword>
<accession>A0A3B3SMR7</accession>
<keyword evidence="21" id="KW-1185">Reference proteome</keyword>
<comment type="cofactor">
    <cofactor evidence="18">
        <name>Mg(2+)</name>
        <dbReference type="ChEBI" id="CHEBI:18420"/>
    </cofactor>
    <cofactor evidence="18">
        <name>Mn(2+)</name>
        <dbReference type="ChEBI" id="CHEBI:29035"/>
    </cofactor>
</comment>
<evidence type="ECO:0000256" key="2">
    <source>
        <dbReference type="ARBA" id="ARBA00009605"/>
    </source>
</evidence>
<dbReference type="InterPro" id="IPR000333">
    <property type="entry name" value="TGFB_receptor"/>
</dbReference>
<dbReference type="PROSITE" id="PS00108">
    <property type="entry name" value="PROTEIN_KINASE_ST"/>
    <property type="match status" value="1"/>
</dbReference>
<dbReference type="GO" id="GO:0005524">
    <property type="term" value="F:ATP binding"/>
    <property type="evidence" value="ECO:0007669"/>
    <property type="project" value="UniProtKB-UniRule"/>
</dbReference>
<keyword evidence="18" id="KW-0464">Manganese</keyword>
<evidence type="ECO:0000256" key="1">
    <source>
        <dbReference type="ARBA" id="ARBA00004251"/>
    </source>
</evidence>
<keyword evidence="9 18" id="KW-0418">Kinase</keyword>
<dbReference type="Gene3D" id="3.30.200.20">
    <property type="entry name" value="Phosphorylase Kinase, domain 1"/>
    <property type="match status" value="1"/>
</dbReference>
<dbReference type="InterPro" id="IPR011009">
    <property type="entry name" value="Kinase-like_dom_sf"/>
</dbReference>
<dbReference type="GO" id="GO:0048179">
    <property type="term" value="C:activin receptor complex"/>
    <property type="evidence" value="ECO:0007669"/>
    <property type="project" value="TreeGrafter"/>
</dbReference>
<dbReference type="InterPro" id="IPR000472">
    <property type="entry name" value="Activin_recp"/>
</dbReference>
<evidence type="ECO:0000313" key="20">
    <source>
        <dbReference type="Ensembl" id="ENSPKIP00000031346.1"/>
    </source>
</evidence>
<dbReference type="FunFam" id="3.30.200.20:FF:000094">
    <property type="entry name" value="Serine/threonine-protein kinase receptor"/>
    <property type="match status" value="1"/>
</dbReference>
<dbReference type="EC" id="2.7.11.30" evidence="18"/>
<sequence length="370" mass="41747">WPPCTPLAGIQSCAILGHSETQECVYYNASWEKDRTNRSGIEPCFGEKDKRRHCFATWKNMSGTIEVVKQGCWLDDVNCYDSSECVERKESPDVFFCCCEGSMCNEKFSYSPETQPVQTTSNPFTQKPQLFNTVLYSLVPIMGLAAIMLFAFWMYRHHKLAYPPVLVPTQDPGPLPPSPILGQKPLQLLEIKARGRFGCVWKAQLLNDYVAVKIFPLQDKQSWQNEYEIYSLSGMRHDNLLQFMGAEKRGTNMDMELWLITAYHEKGSLTDYLKANVVSWNELCHIAQTMARGLAYLHEDRPGLKDGHKPAIAHRDIKSKNILLKSNLTACIADFGLALKFEAGKSAGDTHGQVVKLGQDVPPTDTEAVR</sequence>
<dbReference type="Pfam" id="PF00069">
    <property type="entry name" value="Pkinase"/>
    <property type="match status" value="1"/>
</dbReference>
<evidence type="ECO:0000256" key="14">
    <source>
        <dbReference type="ARBA" id="ARBA00023170"/>
    </source>
</evidence>
<keyword evidence="12 18" id="KW-0472">Membrane</keyword>
<dbReference type="GO" id="GO:0017002">
    <property type="term" value="F:activin receptor activity"/>
    <property type="evidence" value="ECO:0007669"/>
    <property type="project" value="TreeGrafter"/>
</dbReference>
<dbReference type="Gene3D" id="2.10.60.10">
    <property type="entry name" value="CD59"/>
    <property type="match status" value="1"/>
</dbReference>
<dbReference type="GO" id="GO:0048185">
    <property type="term" value="F:activin binding"/>
    <property type="evidence" value="ECO:0007669"/>
    <property type="project" value="TreeGrafter"/>
</dbReference>
<comment type="subcellular location">
    <subcellularLocation>
        <location evidence="1">Cell membrane</location>
        <topology evidence="1">Single-pass type I membrane protein</topology>
    </subcellularLocation>
    <subcellularLocation>
        <location evidence="18">Membrane</location>
        <topology evidence="18">Single-pass type I membrane protein</topology>
    </subcellularLocation>
</comment>
<dbReference type="PANTHER" id="PTHR23255:SF64">
    <property type="entry name" value="ACTIVIN RECEPTOR TYPE-2A"/>
    <property type="match status" value="1"/>
</dbReference>
<dbReference type="FunFam" id="2.10.60.10:FF:000002">
    <property type="entry name" value="Serine/threonine-protein kinase receptor"/>
    <property type="match status" value="1"/>
</dbReference>
<evidence type="ECO:0000256" key="6">
    <source>
        <dbReference type="ARBA" id="ARBA00022692"/>
    </source>
</evidence>
<dbReference type="SUPFAM" id="SSF56112">
    <property type="entry name" value="Protein kinase-like (PK-like)"/>
    <property type="match status" value="1"/>
</dbReference>
<protein>
    <recommendedName>
        <fullName evidence="18">Serine/threonine-protein kinase receptor</fullName>
        <ecNumber evidence="18">2.7.11.30</ecNumber>
    </recommendedName>
</protein>
<organism evidence="20 21">
    <name type="scientific">Paramormyrops kingsleyae</name>
    <dbReference type="NCBI Taxonomy" id="1676925"/>
    <lineage>
        <taxon>Eukaryota</taxon>
        <taxon>Metazoa</taxon>
        <taxon>Chordata</taxon>
        <taxon>Craniata</taxon>
        <taxon>Vertebrata</taxon>
        <taxon>Euteleostomi</taxon>
        <taxon>Actinopterygii</taxon>
        <taxon>Neopterygii</taxon>
        <taxon>Teleostei</taxon>
        <taxon>Osteoglossocephala</taxon>
        <taxon>Osteoglossomorpha</taxon>
        <taxon>Osteoglossiformes</taxon>
        <taxon>Mormyridae</taxon>
        <taxon>Paramormyrops</taxon>
    </lineage>
</organism>
<keyword evidence="15" id="KW-0325">Glycoprotein</keyword>
<evidence type="ECO:0000256" key="18">
    <source>
        <dbReference type="RuleBase" id="RU361271"/>
    </source>
</evidence>
<keyword evidence="10 18" id="KW-0067">ATP-binding</keyword>
<evidence type="ECO:0000256" key="8">
    <source>
        <dbReference type="ARBA" id="ARBA00022741"/>
    </source>
</evidence>
<dbReference type="PRINTS" id="PR00653">
    <property type="entry name" value="ACTIVIN2R"/>
</dbReference>
<dbReference type="GO" id="GO:0071363">
    <property type="term" value="P:cellular response to growth factor stimulus"/>
    <property type="evidence" value="ECO:0007669"/>
    <property type="project" value="TreeGrafter"/>
</dbReference>
<keyword evidence="14 18" id="KW-0675">Receptor</keyword>
<evidence type="ECO:0000256" key="13">
    <source>
        <dbReference type="ARBA" id="ARBA00023157"/>
    </source>
</evidence>
<evidence type="ECO:0000256" key="7">
    <source>
        <dbReference type="ARBA" id="ARBA00022729"/>
    </source>
</evidence>
<name>A0A3B3SMR7_9TELE</name>
<dbReference type="InterPro" id="IPR045860">
    <property type="entry name" value="Snake_toxin-like_sf"/>
</dbReference>
<dbReference type="PANTHER" id="PTHR23255">
    <property type="entry name" value="TRANSFORMING GROWTH FACTOR-BETA RECEPTOR TYPE I AND II"/>
    <property type="match status" value="1"/>
</dbReference>
<comment type="catalytic activity">
    <reaction evidence="17">
        <text>L-threonyl-[receptor-protein] + ATP = O-phospho-L-threonyl-[receptor-protein] + ADP + H(+)</text>
        <dbReference type="Rhea" id="RHEA:44880"/>
        <dbReference type="Rhea" id="RHEA-COMP:11024"/>
        <dbReference type="Rhea" id="RHEA-COMP:11025"/>
        <dbReference type="ChEBI" id="CHEBI:15378"/>
        <dbReference type="ChEBI" id="CHEBI:30013"/>
        <dbReference type="ChEBI" id="CHEBI:30616"/>
        <dbReference type="ChEBI" id="CHEBI:61977"/>
        <dbReference type="ChEBI" id="CHEBI:456216"/>
        <dbReference type="EC" id="2.7.11.30"/>
    </reaction>
    <physiologicalReaction direction="left-to-right" evidence="17">
        <dbReference type="Rhea" id="RHEA:44881"/>
    </physiologicalReaction>
</comment>
<keyword evidence="4 18" id="KW-0723">Serine/threonine-protein kinase</keyword>
<evidence type="ECO:0000256" key="15">
    <source>
        <dbReference type="ARBA" id="ARBA00023180"/>
    </source>
</evidence>
<dbReference type="Proteomes" id="UP000261540">
    <property type="component" value="Unplaced"/>
</dbReference>
<dbReference type="SUPFAM" id="SSF57302">
    <property type="entry name" value="Snake toxin-like"/>
    <property type="match status" value="1"/>
</dbReference>
<dbReference type="STRING" id="1676925.ENSPKIP00000031346"/>
<evidence type="ECO:0000256" key="9">
    <source>
        <dbReference type="ARBA" id="ARBA00022777"/>
    </source>
</evidence>
<dbReference type="AlphaFoldDB" id="A0A3B3SMR7"/>
<proteinExistence type="inferred from homology"/>